<dbReference type="Proteomes" id="UP000282892">
    <property type="component" value="Chromosome"/>
</dbReference>
<feature type="domain" description="Thioesterase" evidence="4">
    <location>
        <begin position="54"/>
        <end position="128"/>
    </location>
</feature>
<dbReference type="GO" id="GO:0047617">
    <property type="term" value="F:fatty acyl-CoA hydrolase activity"/>
    <property type="evidence" value="ECO:0007669"/>
    <property type="project" value="InterPro"/>
</dbReference>
<name>A0A3Q9QWY0_9BACI</name>
<dbReference type="AlphaFoldDB" id="A0A3Q9QWY0"/>
<keyword evidence="6" id="KW-1185">Reference proteome</keyword>
<protein>
    <submittedName>
        <fullName evidence="5">Thioesterase</fullName>
    </submittedName>
</protein>
<dbReference type="EMBL" id="CP022572">
    <property type="protein sequence ID" value="AZU63413.1"/>
    <property type="molecule type" value="Genomic_DNA"/>
</dbReference>
<sequence>MGDIINGFDLMDVVTKGVKPPNCDETLQIEVTDAHDGIARGIWRVDEKFINGLGVAMGGFVASAADIMMAYAVASKINKEQTFTSIDLHTTYHRPVMKGDVIVEAKVERIGRRTAYLVADLFQNDKKTASVVSSVLIISR</sequence>
<evidence type="ECO:0000256" key="1">
    <source>
        <dbReference type="ARBA" id="ARBA00008324"/>
    </source>
</evidence>
<evidence type="ECO:0000256" key="3">
    <source>
        <dbReference type="SAM" id="Phobius"/>
    </source>
</evidence>
<evidence type="ECO:0000259" key="4">
    <source>
        <dbReference type="Pfam" id="PF03061"/>
    </source>
</evidence>
<comment type="similarity">
    <text evidence="1">Belongs to the thioesterase PaaI family.</text>
</comment>
<evidence type="ECO:0000313" key="6">
    <source>
        <dbReference type="Proteomes" id="UP000282892"/>
    </source>
</evidence>
<dbReference type="CDD" id="cd03443">
    <property type="entry name" value="PaaI_thioesterase"/>
    <property type="match status" value="1"/>
</dbReference>
<dbReference type="Pfam" id="PF03061">
    <property type="entry name" value="4HBT"/>
    <property type="match status" value="1"/>
</dbReference>
<feature type="transmembrane region" description="Helical" evidence="3">
    <location>
        <begin position="53"/>
        <end position="74"/>
    </location>
</feature>
<accession>A0A3Q9QWY0</accession>
<keyword evidence="3" id="KW-0472">Membrane</keyword>
<dbReference type="STRING" id="1193713.GCA_001636315_00909"/>
<dbReference type="InterPro" id="IPR039298">
    <property type="entry name" value="ACOT13"/>
</dbReference>
<keyword evidence="3" id="KW-0812">Transmembrane</keyword>
<dbReference type="PANTHER" id="PTHR21660">
    <property type="entry name" value="THIOESTERASE SUPERFAMILY MEMBER-RELATED"/>
    <property type="match status" value="1"/>
</dbReference>
<evidence type="ECO:0000256" key="2">
    <source>
        <dbReference type="ARBA" id="ARBA00022801"/>
    </source>
</evidence>
<dbReference type="SUPFAM" id="SSF54637">
    <property type="entry name" value="Thioesterase/thiol ester dehydrase-isomerase"/>
    <property type="match status" value="1"/>
</dbReference>
<reference evidence="5 6" key="1">
    <citation type="submission" date="2017-07" db="EMBL/GenBank/DDBJ databases">
        <title>The complete genome sequence of Bacillus mesonae strain H20-5, an efficient strain improving plant abiotic stress resistance.</title>
        <authorList>
            <person name="Kim S.Y."/>
            <person name="Song H."/>
            <person name="Sang M.K."/>
            <person name="Weon H.-Y."/>
            <person name="Song J."/>
        </authorList>
    </citation>
    <scope>NUCLEOTIDE SEQUENCE [LARGE SCALE GENOMIC DNA]</scope>
    <source>
        <strain evidence="5 6">H20-5</strain>
    </source>
</reference>
<dbReference type="Gene3D" id="3.10.129.10">
    <property type="entry name" value="Hotdog Thioesterase"/>
    <property type="match status" value="1"/>
</dbReference>
<organism evidence="5 6">
    <name type="scientific">Neobacillus mesonae</name>
    <dbReference type="NCBI Taxonomy" id="1193713"/>
    <lineage>
        <taxon>Bacteria</taxon>
        <taxon>Bacillati</taxon>
        <taxon>Bacillota</taxon>
        <taxon>Bacilli</taxon>
        <taxon>Bacillales</taxon>
        <taxon>Bacillaceae</taxon>
        <taxon>Neobacillus</taxon>
    </lineage>
</organism>
<dbReference type="InterPro" id="IPR006683">
    <property type="entry name" value="Thioestr_dom"/>
</dbReference>
<dbReference type="NCBIfam" id="TIGR00369">
    <property type="entry name" value="unchar_dom_1"/>
    <property type="match status" value="1"/>
</dbReference>
<dbReference type="InterPro" id="IPR003736">
    <property type="entry name" value="PAAI_dom"/>
</dbReference>
<dbReference type="OrthoDB" id="2735402at2"/>
<evidence type="ECO:0000313" key="5">
    <source>
        <dbReference type="EMBL" id="AZU63413.1"/>
    </source>
</evidence>
<gene>
    <name evidence="5" type="ORF">CHR53_20270</name>
</gene>
<dbReference type="RefSeq" id="WP_066385695.1">
    <property type="nucleotide sequence ID" value="NZ_CP022572.1"/>
</dbReference>
<dbReference type="KEGG" id="nmk:CHR53_20270"/>
<proteinExistence type="inferred from homology"/>
<dbReference type="PANTHER" id="PTHR21660:SF1">
    <property type="entry name" value="ACYL-COENZYME A THIOESTERASE 13"/>
    <property type="match status" value="1"/>
</dbReference>
<keyword evidence="2" id="KW-0378">Hydrolase</keyword>
<dbReference type="InterPro" id="IPR029069">
    <property type="entry name" value="HotDog_dom_sf"/>
</dbReference>
<keyword evidence="3" id="KW-1133">Transmembrane helix</keyword>